<evidence type="ECO:0000313" key="2">
    <source>
        <dbReference type="Proteomes" id="UP000264036"/>
    </source>
</evidence>
<comment type="caution">
    <text evidence="1">The sequence shown here is derived from an EMBL/GenBank/DDBJ whole genome shotgun (WGS) entry which is preliminary data.</text>
</comment>
<reference evidence="1 2" key="1">
    <citation type="journal article" date="2018" name="Nat. Biotechnol.">
        <title>A standardized bacterial taxonomy based on genome phylogeny substantially revises the tree of life.</title>
        <authorList>
            <person name="Parks D.H."/>
            <person name="Chuvochina M."/>
            <person name="Waite D.W."/>
            <person name="Rinke C."/>
            <person name="Skarshewski A."/>
            <person name="Chaumeil P.A."/>
            <person name="Hugenholtz P."/>
        </authorList>
    </citation>
    <scope>NUCLEOTIDE SEQUENCE [LARGE SCALE GENOMIC DNA]</scope>
    <source>
        <strain evidence="1">UBA10707</strain>
    </source>
</reference>
<dbReference type="Proteomes" id="UP000264036">
    <property type="component" value="Unassembled WGS sequence"/>
</dbReference>
<dbReference type="AlphaFoldDB" id="A0A356LF42"/>
<proteinExistence type="predicted"/>
<sequence length="68" mass="7975">MWHCIDDAVPPRPGTYPIKLFTGAEREAYWTGKVWIRARKNRRKSAAPMIRGDLHLLRFWHDGPAMND</sequence>
<protein>
    <submittedName>
        <fullName evidence="1">Uncharacterized protein</fullName>
    </submittedName>
</protein>
<evidence type="ECO:0000313" key="1">
    <source>
        <dbReference type="EMBL" id="HBP29115.1"/>
    </source>
</evidence>
<accession>A0A356LF42</accession>
<dbReference type="EMBL" id="DOEK01000016">
    <property type="protein sequence ID" value="HBP29115.1"/>
    <property type="molecule type" value="Genomic_DNA"/>
</dbReference>
<gene>
    <name evidence="1" type="ORF">DD666_06845</name>
</gene>
<organism evidence="1 2">
    <name type="scientific">Advenella kashmirensis</name>
    <dbReference type="NCBI Taxonomy" id="310575"/>
    <lineage>
        <taxon>Bacteria</taxon>
        <taxon>Pseudomonadati</taxon>
        <taxon>Pseudomonadota</taxon>
        <taxon>Betaproteobacteria</taxon>
        <taxon>Burkholderiales</taxon>
        <taxon>Alcaligenaceae</taxon>
    </lineage>
</organism>
<name>A0A356LF42_9BURK</name>